<gene>
    <name evidence="5" type="primary">EOG090X0ADH</name>
</gene>
<organism evidence="5">
    <name type="scientific">Alona affinis</name>
    <dbReference type="NCBI Taxonomy" id="381656"/>
    <lineage>
        <taxon>Eukaryota</taxon>
        <taxon>Metazoa</taxon>
        <taxon>Ecdysozoa</taxon>
        <taxon>Arthropoda</taxon>
        <taxon>Crustacea</taxon>
        <taxon>Branchiopoda</taxon>
        <taxon>Diplostraca</taxon>
        <taxon>Cladocera</taxon>
        <taxon>Anomopoda</taxon>
        <taxon>Chydoridae</taxon>
        <taxon>Alona</taxon>
    </lineage>
</organism>
<dbReference type="InterPro" id="IPR057264">
    <property type="entry name" value="Ribosomal_uL24_C"/>
</dbReference>
<evidence type="ECO:0000259" key="4">
    <source>
        <dbReference type="Pfam" id="PF17136"/>
    </source>
</evidence>
<protein>
    <submittedName>
        <fullName evidence="5">EOG090X0ADH</fullName>
    </submittedName>
</protein>
<dbReference type="GO" id="GO:0003723">
    <property type="term" value="F:RNA binding"/>
    <property type="evidence" value="ECO:0007669"/>
    <property type="project" value="InterPro"/>
</dbReference>
<dbReference type="InterPro" id="IPR041988">
    <property type="entry name" value="Ribosomal_uL24_KOW"/>
</dbReference>
<comment type="similarity">
    <text evidence="1">Belongs to the universal ribosomal protein uL24 family.</text>
</comment>
<dbReference type="GO" id="GO:0003735">
    <property type="term" value="F:structural constituent of ribosome"/>
    <property type="evidence" value="ECO:0007669"/>
    <property type="project" value="InterPro"/>
</dbReference>
<evidence type="ECO:0000256" key="1">
    <source>
        <dbReference type="ARBA" id="ARBA00010618"/>
    </source>
</evidence>
<proteinExistence type="inferred from homology"/>
<keyword evidence="2" id="KW-0689">Ribosomal protein</keyword>
<dbReference type="PANTHER" id="PTHR12903">
    <property type="entry name" value="MITOCHONDRIAL RIBOSOMAL PROTEIN L24"/>
    <property type="match status" value="1"/>
</dbReference>
<dbReference type="GO" id="GO:0006412">
    <property type="term" value="P:translation"/>
    <property type="evidence" value="ECO:0007669"/>
    <property type="project" value="InterPro"/>
</dbReference>
<accession>A0A9N6WP78</accession>
<dbReference type="EMBL" id="OC978300">
    <property type="protein sequence ID" value="CAG4634955.1"/>
    <property type="molecule type" value="Genomic_DNA"/>
</dbReference>
<reference evidence="5" key="1">
    <citation type="submission" date="2021-04" db="EMBL/GenBank/DDBJ databases">
        <authorList>
            <person name="Cornetti L."/>
        </authorList>
    </citation>
    <scope>NUCLEOTIDE SEQUENCE</scope>
</reference>
<dbReference type="InterPro" id="IPR003256">
    <property type="entry name" value="Ribosomal_uL24"/>
</dbReference>
<dbReference type="AlphaFoldDB" id="A0A9N6WP78"/>
<dbReference type="InterPro" id="IPR008991">
    <property type="entry name" value="Translation_prot_SH3-like_sf"/>
</dbReference>
<dbReference type="CDD" id="cd06089">
    <property type="entry name" value="KOW_RPL26"/>
    <property type="match status" value="1"/>
</dbReference>
<sequence>MRLNLVLLARSAKISYKYSNLPDSYIKRSMRKVFWEAPKDMPNYLPVVLEKKKFTFSENPPWTDEFKKENVGRYSKTVILEPIKEWAFFRGDLERNWVIVEGLNTTFKYIGKTKSFPGTMIKSEEPLLVTSEVALVDPSDNKATQVDWRFTEKGEKVRTSKRTGHIIPIPVTANETIDYKTKAGYAEQPKDTLAEDVAARTYVPQIKTFEMDLVDHYRLD</sequence>
<evidence type="ECO:0000256" key="2">
    <source>
        <dbReference type="ARBA" id="ARBA00022980"/>
    </source>
</evidence>
<dbReference type="InterPro" id="IPR014722">
    <property type="entry name" value="Rib_uL2_dom2"/>
</dbReference>
<evidence type="ECO:0000313" key="5">
    <source>
        <dbReference type="EMBL" id="CAG4634955.1"/>
    </source>
</evidence>
<dbReference type="GO" id="GO:1990904">
    <property type="term" value="C:ribonucleoprotein complex"/>
    <property type="evidence" value="ECO:0007669"/>
    <property type="project" value="UniProtKB-KW"/>
</dbReference>
<dbReference type="SUPFAM" id="SSF50104">
    <property type="entry name" value="Translation proteins SH3-like domain"/>
    <property type="match status" value="1"/>
</dbReference>
<dbReference type="Pfam" id="PF17136">
    <property type="entry name" value="ribosomal_L24"/>
    <property type="match status" value="1"/>
</dbReference>
<feature type="domain" description="Large ribosomal subunit protein uL24 C-terminal" evidence="4">
    <location>
        <begin position="104"/>
        <end position="167"/>
    </location>
</feature>
<evidence type="ECO:0000256" key="3">
    <source>
        <dbReference type="ARBA" id="ARBA00023274"/>
    </source>
</evidence>
<name>A0A9N6WP78_9CRUS</name>
<keyword evidence="3" id="KW-0687">Ribonucleoprotein</keyword>
<dbReference type="GO" id="GO:0005840">
    <property type="term" value="C:ribosome"/>
    <property type="evidence" value="ECO:0007669"/>
    <property type="project" value="UniProtKB-KW"/>
</dbReference>
<dbReference type="Gene3D" id="2.30.30.30">
    <property type="match status" value="1"/>
</dbReference>